<evidence type="ECO:0000313" key="3">
    <source>
        <dbReference type="Proteomes" id="UP000057043"/>
    </source>
</evidence>
<dbReference type="InterPro" id="IPR050723">
    <property type="entry name" value="CFA/CMAS"/>
</dbReference>
<name>A0A124FMD7_9EURY</name>
<dbReference type="GO" id="GO:0032259">
    <property type="term" value="P:methylation"/>
    <property type="evidence" value="ECO:0007669"/>
    <property type="project" value="UniProtKB-KW"/>
</dbReference>
<dbReference type="Proteomes" id="UP000057043">
    <property type="component" value="Unassembled WGS sequence"/>
</dbReference>
<dbReference type="EMBL" id="LGFT01000025">
    <property type="protein sequence ID" value="KUK44458.1"/>
    <property type="molecule type" value="Genomic_DNA"/>
</dbReference>
<dbReference type="PATRIC" id="fig|301375.7.peg.1033"/>
<dbReference type="Pfam" id="PF13649">
    <property type="entry name" value="Methyltransf_25"/>
    <property type="match status" value="1"/>
</dbReference>
<comment type="caution">
    <text evidence="2">The sequence shown here is derived from an EMBL/GenBank/DDBJ whole genome shotgun (WGS) entry which is preliminary data.</text>
</comment>
<dbReference type="CDD" id="cd02440">
    <property type="entry name" value="AdoMet_MTases"/>
    <property type="match status" value="1"/>
</dbReference>
<dbReference type="PANTHER" id="PTHR43667:SF2">
    <property type="entry name" value="FATTY ACID C-METHYL TRANSFERASE"/>
    <property type="match status" value="1"/>
</dbReference>
<dbReference type="AlphaFoldDB" id="A0A124FMD7"/>
<dbReference type="GO" id="GO:0008168">
    <property type="term" value="F:methyltransferase activity"/>
    <property type="evidence" value="ECO:0007669"/>
    <property type="project" value="UniProtKB-KW"/>
</dbReference>
<evidence type="ECO:0000313" key="2">
    <source>
        <dbReference type="EMBL" id="KUK44458.1"/>
    </source>
</evidence>
<keyword evidence="2" id="KW-0808">Transferase</keyword>
<dbReference type="InterPro" id="IPR029063">
    <property type="entry name" value="SAM-dependent_MTases_sf"/>
</dbReference>
<dbReference type="InterPro" id="IPR041698">
    <property type="entry name" value="Methyltransf_25"/>
</dbReference>
<dbReference type="Gene3D" id="3.40.50.150">
    <property type="entry name" value="Vaccinia Virus protein VP39"/>
    <property type="match status" value="1"/>
</dbReference>
<accession>A0A124FMD7</accession>
<reference evidence="2 3" key="1">
    <citation type="journal article" date="2015" name="MBio">
        <title>Genome-Resolved Metagenomic Analysis Reveals Roles for Candidate Phyla and Other Microbial Community Members in Biogeochemical Transformations in Oil Reservoirs.</title>
        <authorList>
            <person name="Hu P."/>
            <person name="Tom L."/>
            <person name="Singh A."/>
            <person name="Thomas B.C."/>
            <person name="Baker B.J."/>
            <person name="Piceno Y.M."/>
            <person name="Andersen G.L."/>
            <person name="Banfield J.F."/>
        </authorList>
    </citation>
    <scope>NUCLEOTIDE SEQUENCE [LARGE SCALE GENOMIC DNA]</scope>
    <source>
        <strain evidence="2">57_489</strain>
    </source>
</reference>
<organism evidence="2 3">
    <name type="scientific">Methanothrix harundinacea</name>
    <dbReference type="NCBI Taxonomy" id="301375"/>
    <lineage>
        <taxon>Archaea</taxon>
        <taxon>Methanobacteriati</taxon>
        <taxon>Methanobacteriota</taxon>
        <taxon>Stenosarchaea group</taxon>
        <taxon>Methanomicrobia</taxon>
        <taxon>Methanotrichales</taxon>
        <taxon>Methanotrichaceae</taxon>
        <taxon>Methanothrix</taxon>
    </lineage>
</organism>
<protein>
    <submittedName>
        <fullName evidence="2">Methyltransferase, putative</fullName>
    </submittedName>
</protein>
<keyword evidence="2" id="KW-0489">Methyltransferase</keyword>
<evidence type="ECO:0000259" key="1">
    <source>
        <dbReference type="Pfam" id="PF13649"/>
    </source>
</evidence>
<dbReference type="SUPFAM" id="SSF53335">
    <property type="entry name" value="S-adenosyl-L-methionine-dependent methyltransferases"/>
    <property type="match status" value="1"/>
</dbReference>
<sequence>MAGIINWNELRKMAMSGLRHGRRDEDPIKAWDERAKKFNERAMRHKKLTELQIAKMHLDPEYSVLDIGAGTGRLSIPIAKKVKKVTAIDQSGGMLALLEENMQKEELDNITCLQKRWEDVVIGRDVEPHDVVIASHSLGMLDLQKALEKIDATAKRYVYILGSAGLDSWMNREDDDAKFWKDIFGQNEHLHGWHWDYILLYNILHDMKIYANVEIEDSKFEHCYEDLEDAVKSWSLMHNIPPDKTDLLKEHLVKILKENGEGTLCYRRKSKNALIWWHKGGETKSESW</sequence>
<proteinExistence type="predicted"/>
<dbReference type="PANTHER" id="PTHR43667">
    <property type="entry name" value="CYCLOPROPANE-FATTY-ACYL-PHOSPHOLIPID SYNTHASE"/>
    <property type="match status" value="1"/>
</dbReference>
<feature type="domain" description="Methyltransferase" evidence="1">
    <location>
        <begin position="64"/>
        <end position="151"/>
    </location>
</feature>
<gene>
    <name evidence="2" type="ORF">XD72_1203</name>
</gene>